<dbReference type="Proteomes" id="UP000298173">
    <property type="component" value="Unassembled WGS sequence"/>
</dbReference>
<evidence type="ECO:0000313" key="2">
    <source>
        <dbReference type="EMBL" id="TFB75292.1"/>
    </source>
</evidence>
<sequence length="360" mass="37616">MTIPAEQKRASGRRGSMLRAVLAIVVVAALLAAGLVATIGALNRTVYSAGGFARQYLDALARGDTVGALALDGVMPDTADLAAWGLTDEAAHDLPKTLLRASVLGGLDNIELASATATAATDDGTAQTVVFDFDLNGTASSMVFTVERAGTFAGVFHAWRFTASPLAVLQVSVLHERSFTVNGLTLDTRAHSAADAPATFSTSAAYLAFAPNRYVFEHESAMLTAKKATVRVTTAGPTAVEVDAVPNEAMVTQVQSELNKFLDACATQTVLQPTSCPMSFPVDDRIEGAPAWSITAYPPVTLTAGDLSFEMVATDGLAHIVVEVQSLFDGDINIRDEDVPFTMGLSVVVQASGALAIQLH</sequence>
<evidence type="ECO:0000313" key="3">
    <source>
        <dbReference type="Proteomes" id="UP000298173"/>
    </source>
</evidence>
<evidence type="ECO:0000256" key="1">
    <source>
        <dbReference type="SAM" id="Phobius"/>
    </source>
</evidence>
<dbReference type="OrthoDB" id="3818356at2"/>
<dbReference type="RefSeq" id="WP_134501979.1">
    <property type="nucleotide sequence ID" value="NZ_SOEY01000008.1"/>
</dbReference>
<accession>A0A4R8V0R7</accession>
<proteinExistence type="predicted"/>
<keyword evidence="3" id="KW-1185">Reference proteome</keyword>
<organism evidence="2 3">
    <name type="scientific">Cryobacterium glaciale</name>
    <dbReference type="NCBI Taxonomy" id="1259145"/>
    <lineage>
        <taxon>Bacteria</taxon>
        <taxon>Bacillati</taxon>
        <taxon>Actinomycetota</taxon>
        <taxon>Actinomycetes</taxon>
        <taxon>Micrococcales</taxon>
        <taxon>Microbacteriaceae</taxon>
        <taxon>Cryobacterium</taxon>
    </lineage>
</organism>
<dbReference type="EMBL" id="SOEY01000008">
    <property type="protein sequence ID" value="TFB75292.1"/>
    <property type="molecule type" value="Genomic_DNA"/>
</dbReference>
<gene>
    <name evidence="2" type="ORF">E3O06_05560</name>
</gene>
<name>A0A4R8V0R7_9MICO</name>
<keyword evidence="1" id="KW-0812">Transmembrane</keyword>
<feature type="transmembrane region" description="Helical" evidence="1">
    <location>
        <begin position="20"/>
        <end position="42"/>
    </location>
</feature>
<keyword evidence="1" id="KW-0472">Membrane</keyword>
<protein>
    <submittedName>
        <fullName evidence="2">Uncharacterized protein</fullName>
    </submittedName>
</protein>
<comment type="caution">
    <text evidence="2">The sequence shown here is derived from an EMBL/GenBank/DDBJ whole genome shotgun (WGS) entry which is preliminary data.</text>
</comment>
<keyword evidence="1" id="KW-1133">Transmembrane helix</keyword>
<dbReference type="AlphaFoldDB" id="A0A4R8V0R7"/>
<reference evidence="2 3" key="1">
    <citation type="submission" date="2019-03" db="EMBL/GenBank/DDBJ databases">
        <title>Genomics of glacier-inhabiting Cryobacterium strains.</title>
        <authorList>
            <person name="Liu Q."/>
            <person name="Xin Y.-H."/>
        </authorList>
    </citation>
    <scope>NUCLEOTIDE SEQUENCE [LARGE SCALE GENOMIC DNA]</scope>
    <source>
        <strain evidence="2 3">HLT2-23</strain>
    </source>
</reference>